<keyword evidence="2" id="KW-1185">Reference proteome</keyword>
<organism evidence="1 2">
    <name type="scientific">Belnapia mucosa</name>
    <dbReference type="NCBI Taxonomy" id="2804532"/>
    <lineage>
        <taxon>Bacteria</taxon>
        <taxon>Pseudomonadati</taxon>
        <taxon>Pseudomonadota</taxon>
        <taxon>Alphaproteobacteria</taxon>
        <taxon>Acetobacterales</taxon>
        <taxon>Roseomonadaceae</taxon>
        <taxon>Belnapia</taxon>
    </lineage>
</organism>
<accession>A0ABS1VBG7</accession>
<evidence type="ECO:0000313" key="2">
    <source>
        <dbReference type="Proteomes" id="UP000606490"/>
    </source>
</evidence>
<dbReference type="RefSeq" id="WP_202828723.1">
    <property type="nucleotide sequence ID" value="NZ_JAEUXJ010000023.1"/>
</dbReference>
<sequence>MIDPDDREAGFYWISIGGQEPEVAQWQSEWCQWLVTGRERPLSDARSMEVVVLSSVLAPPALTAPAGR</sequence>
<reference evidence="1 2" key="1">
    <citation type="submission" date="2021-01" db="EMBL/GenBank/DDBJ databases">
        <title>Belnapia mucosa sp. nov. and Belnapia arida sp. nov., isolated from the Tabernas Desert (Almeria, Spain).</title>
        <authorList>
            <person name="Molina-Menor E."/>
            <person name="Vidal-Verdu A."/>
            <person name="Calonge A."/>
            <person name="Satari L."/>
            <person name="Pereto Magraner J."/>
            <person name="Porcar Miralles M."/>
        </authorList>
    </citation>
    <scope>NUCLEOTIDE SEQUENCE [LARGE SCALE GENOMIC DNA]</scope>
    <source>
        <strain evidence="1 2">T6</strain>
    </source>
</reference>
<comment type="caution">
    <text evidence="1">The sequence shown here is derived from an EMBL/GenBank/DDBJ whole genome shotgun (WGS) entry which is preliminary data.</text>
</comment>
<dbReference type="Proteomes" id="UP000606490">
    <property type="component" value="Unassembled WGS sequence"/>
</dbReference>
<gene>
    <name evidence="1" type="ORF">JMJ55_27025</name>
</gene>
<evidence type="ECO:0000313" key="1">
    <source>
        <dbReference type="EMBL" id="MBL6458988.1"/>
    </source>
</evidence>
<name>A0ABS1VBG7_9PROT</name>
<dbReference type="EMBL" id="JAEUXJ010000023">
    <property type="protein sequence ID" value="MBL6458988.1"/>
    <property type="molecule type" value="Genomic_DNA"/>
</dbReference>
<proteinExistence type="predicted"/>
<protein>
    <submittedName>
        <fullName evidence="1">Uncharacterized protein</fullName>
    </submittedName>
</protein>